<dbReference type="Proteomes" id="UP001203880">
    <property type="component" value="Unassembled WGS sequence"/>
</dbReference>
<evidence type="ECO:0000313" key="1">
    <source>
        <dbReference type="EMBL" id="MCL6285947.1"/>
    </source>
</evidence>
<sequence length="212" mass="22842">MAQDGSVPECSLALAFALDISTSVDEIEYEQQRVGLAAALQDEEIRALILANRGTVMLMAYEWSGETQQATIAPWSAIASEGDLAGFATRLLGHSRMNDDYPTALGAAIGFGTTKLNKVSACARLVLDISGDGANNHGYPPESAYRHFPAAGITVNGLVIDTGDTSVIDYYLEKVIHGPGAFVEIALGFEDYEQAMKRKLMREIPAPQFARR</sequence>
<evidence type="ECO:0000313" key="2">
    <source>
        <dbReference type="Proteomes" id="UP001203880"/>
    </source>
</evidence>
<keyword evidence="2" id="KW-1185">Reference proteome</keyword>
<organism evidence="1 2">
    <name type="scientific">Ruegeria spongiae</name>
    <dbReference type="NCBI Taxonomy" id="2942209"/>
    <lineage>
        <taxon>Bacteria</taxon>
        <taxon>Pseudomonadati</taxon>
        <taxon>Pseudomonadota</taxon>
        <taxon>Alphaproteobacteria</taxon>
        <taxon>Rhodobacterales</taxon>
        <taxon>Roseobacteraceae</taxon>
        <taxon>Ruegeria</taxon>
    </lineage>
</organism>
<dbReference type="EMBL" id="JAMFMB010000044">
    <property type="protein sequence ID" value="MCL6285947.1"/>
    <property type="molecule type" value="Genomic_DNA"/>
</dbReference>
<dbReference type="RefSeq" id="WP_249713229.1">
    <property type="nucleotide sequence ID" value="NZ_JAMFMB010000044.1"/>
</dbReference>
<dbReference type="SUPFAM" id="SSF53300">
    <property type="entry name" value="vWA-like"/>
    <property type="match status" value="1"/>
</dbReference>
<comment type="caution">
    <text evidence="1">The sequence shown here is derived from an EMBL/GenBank/DDBJ whole genome shotgun (WGS) entry which is preliminary data.</text>
</comment>
<dbReference type="InterPro" id="IPR010607">
    <property type="entry name" value="DUF1194"/>
</dbReference>
<dbReference type="Gene3D" id="3.40.50.410">
    <property type="entry name" value="von Willebrand factor, type A domain"/>
    <property type="match status" value="1"/>
</dbReference>
<dbReference type="Pfam" id="PF06707">
    <property type="entry name" value="DUF1194"/>
    <property type="match status" value="1"/>
</dbReference>
<gene>
    <name evidence="1" type="ORF">M3P21_20730</name>
</gene>
<accession>A0ABT0Q943</accession>
<reference evidence="1" key="1">
    <citation type="submission" date="2022-05" db="EMBL/GenBank/DDBJ databases">
        <authorList>
            <person name="Park J.-S."/>
        </authorList>
    </citation>
    <scope>NUCLEOTIDE SEQUENCE</scope>
    <source>
        <strain evidence="1">2012CJ41-6</strain>
    </source>
</reference>
<protein>
    <submittedName>
        <fullName evidence="1">DUF1194 domain-containing protein</fullName>
    </submittedName>
</protein>
<proteinExistence type="predicted"/>
<name>A0ABT0Q943_9RHOB</name>
<dbReference type="InterPro" id="IPR036465">
    <property type="entry name" value="vWFA_dom_sf"/>
</dbReference>